<sequence length="299" mass="33565">MTKRTLVDESTHFVLTHYDNKPERKEGDDRSPFLVLISGPQGSGKTTSTYAIKQKLHELRPELSCLCVSIDDFYLTHADQQKVSSNNPGNGLLQGRGLPGTHDMRLLDSFMQNLHENRGSVHVPVYDKSLFGGEGDRSASADEVALPVDVVIIEGWFLGFEAVGAKVLEQMRSEVSSQRGKLLRTHELQHLLQVDSGLNAYARTLWDNRAFRSVGVVIAADVANIYRWRQQQEAQMIAKFGSGMSEEQVRAFVLRYMPCYELYYRLLTQHGNLGTEAALVVHIDTDRAVTGVEEKNRNT</sequence>
<dbReference type="Gene3D" id="3.40.50.300">
    <property type="entry name" value="P-loop containing nucleotide triphosphate hydrolases"/>
    <property type="match status" value="1"/>
</dbReference>
<name>A0A0P1KYM3_9SACH</name>
<keyword evidence="2" id="KW-1185">Reference proteome</keyword>
<reference evidence="2" key="1">
    <citation type="submission" date="2015-10" db="EMBL/GenBank/DDBJ databases">
        <authorList>
            <person name="Devillers H."/>
        </authorList>
    </citation>
    <scope>NUCLEOTIDE SEQUENCE [LARGE SCALE GENOMIC DNA]</scope>
</reference>
<proteinExistence type="predicted"/>
<dbReference type="InterPro" id="IPR027417">
    <property type="entry name" value="P-loop_NTPase"/>
</dbReference>
<organism evidence="1 2">
    <name type="scientific">Lachancea quebecensis</name>
    <dbReference type="NCBI Taxonomy" id="1654605"/>
    <lineage>
        <taxon>Eukaryota</taxon>
        <taxon>Fungi</taxon>
        <taxon>Dikarya</taxon>
        <taxon>Ascomycota</taxon>
        <taxon>Saccharomycotina</taxon>
        <taxon>Saccharomycetes</taxon>
        <taxon>Saccharomycetales</taxon>
        <taxon>Saccharomycetaceae</taxon>
        <taxon>Lachancea</taxon>
    </lineage>
</organism>
<dbReference type="Proteomes" id="UP000236544">
    <property type="component" value="Unassembled WGS sequence"/>
</dbReference>
<accession>A0A0P1KYM3</accession>
<dbReference type="OrthoDB" id="347435at2759"/>
<dbReference type="PANTHER" id="PTHR10285">
    <property type="entry name" value="URIDINE KINASE"/>
    <property type="match status" value="1"/>
</dbReference>
<evidence type="ECO:0000313" key="2">
    <source>
        <dbReference type="Proteomes" id="UP000236544"/>
    </source>
</evidence>
<dbReference type="EMBL" id="LN890555">
    <property type="protein sequence ID" value="CUS24552.1"/>
    <property type="molecule type" value="Genomic_DNA"/>
</dbReference>
<dbReference type="SUPFAM" id="SSF52540">
    <property type="entry name" value="P-loop containing nucleoside triphosphate hydrolases"/>
    <property type="match status" value="1"/>
</dbReference>
<dbReference type="AlphaFoldDB" id="A0A0P1KYM3"/>
<gene>
    <name evidence="1" type="ORF">LAQU0_S17e01508g</name>
</gene>
<protein>
    <submittedName>
        <fullName evidence="1">LAQU0S17e01508g1_1</fullName>
    </submittedName>
</protein>
<evidence type="ECO:0000313" key="1">
    <source>
        <dbReference type="EMBL" id="CUS24552.1"/>
    </source>
</evidence>